<keyword evidence="10" id="KW-1185">Reference proteome</keyword>
<dbReference type="OrthoDB" id="4775372at2"/>
<evidence type="ECO:0000256" key="6">
    <source>
        <dbReference type="ARBA" id="ARBA00023136"/>
    </source>
</evidence>
<gene>
    <name evidence="9" type="ORF">SAMN04489726_3449</name>
</gene>
<dbReference type="PIRSF" id="PIRSF017804">
    <property type="entry name" value="Secretion_EccD1"/>
    <property type="match status" value="1"/>
</dbReference>
<dbReference type="AlphaFoldDB" id="A0A1G9W8N6"/>
<proteinExistence type="inferred from homology"/>
<feature type="domain" description="EccD-like transmembrane" evidence="8">
    <location>
        <begin position="121"/>
        <end position="462"/>
    </location>
</feature>
<dbReference type="Pfam" id="PF19053">
    <property type="entry name" value="EccD"/>
    <property type="match status" value="1"/>
</dbReference>
<evidence type="ECO:0000256" key="3">
    <source>
        <dbReference type="ARBA" id="ARBA00022475"/>
    </source>
</evidence>
<feature type="transmembrane region" description="Helical" evidence="7">
    <location>
        <begin position="176"/>
        <end position="196"/>
    </location>
</feature>
<dbReference type="STRING" id="211114.SAMN04489726_3449"/>
<reference evidence="9 10" key="1">
    <citation type="submission" date="2016-10" db="EMBL/GenBank/DDBJ databases">
        <authorList>
            <person name="de Groot N.N."/>
        </authorList>
    </citation>
    <scope>NUCLEOTIDE SEQUENCE [LARGE SCALE GENOMIC DNA]</scope>
    <source>
        <strain evidence="9 10">DSM 44149</strain>
    </source>
</reference>
<feature type="transmembrane region" description="Helical" evidence="7">
    <location>
        <begin position="399"/>
        <end position="421"/>
    </location>
</feature>
<dbReference type="Gene3D" id="3.10.20.90">
    <property type="entry name" value="Phosphatidylinositol 3-kinase Catalytic Subunit, Chain A, domain 1"/>
    <property type="match status" value="1"/>
</dbReference>
<feature type="transmembrane region" description="Helical" evidence="7">
    <location>
        <begin position="375"/>
        <end position="393"/>
    </location>
</feature>
<dbReference type="InterPro" id="IPR044049">
    <property type="entry name" value="EccD_transm"/>
</dbReference>
<protein>
    <submittedName>
        <fullName evidence="9">Type VII secretion integral membrane protein EccD</fullName>
    </submittedName>
</protein>
<dbReference type="InterPro" id="IPR024962">
    <property type="entry name" value="YukD-like"/>
</dbReference>
<evidence type="ECO:0000313" key="9">
    <source>
        <dbReference type="EMBL" id="SDM80601.1"/>
    </source>
</evidence>
<sequence length="467" mass="48399">MTMPVRGATLAKVTVVTPKRTIDVALPEDVTVAELLPYLLRHAGEDAADEGERHGGWVLRRPTGEALDSQRTLGAQEVRDGEILHLGPGQAEWPEISYDDLVEAIASGSRRFGRSWGNTATRRCGLALATAILLAGSLGGLLFQPPWLVPGIIMLSGGAVLMAIGVTIARAVPDAWAGVVFAGGSLPYAVVGGYQLTAANHMPLLGFGSTQLLLAAIALLVFGVVGYVSIAVAGRVFVAAILTGVLGALGALLAGSMTVGGAASVVLAVGIGLLPGYPMLAMRIGRLPLPELPQRAADLVKEDRQPPFPVVVAAVGRTDEALSGLLLGVSVCSVVASMYLITEGGASRITMAILAALALVLRARLFPIPRQRLPLLLSGVLVTLMLTGGWVSVVDTTLARSLLLLGVVVLAALVALSALTYSKKAPSPWLGRFADILDVVALIALIPYAGYITGFFFYVQGLMASVG</sequence>
<feature type="transmembrane region" description="Helical" evidence="7">
    <location>
        <begin position="261"/>
        <end position="280"/>
    </location>
</feature>
<keyword evidence="6 7" id="KW-0472">Membrane</keyword>
<dbReference type="InterPro" id="IPR006707">
    <property type="entry name" value="T7SS_EccD"/>
</dbReference>
<keyword evidence="3" id="KW-1003">Cell membrane</keyword>
<feature type="transmembrane region" description="Helical" evidence="7">
    <location>
        <begin position="124"/>
        <end position="143"/>
    </location>
</feature>
<keyword evidence="4 7" id="KW-0812">Transmembrane</keyword>
<feature type="transmembrane region" description="Helical" evidence="7">
    <location>
        <begin position="321"/>
        <end position="340"/>
    </location>
</feature>
<dbReference type="RefSeq" id="WP_030430343.1">
    <property type="nucleotide sequence ID" value="NZ_JOEF01000012.1"/>
</dbReference>
<evidence type="ECO:0000313" key="10">
    <source>
        <dbReference type="Proteomes" id="UP000183376"/>
    </source>
</evidence>
<dbReference type="Proteomes" id="UP000183376">
    <property type="component" value="Chromosome I"/>
</dbReference>
<feature type="transmembrane region" description="Helical" evidence="7">
    <location>
        <begin position="236"/>
        <end position="255"/>
    </location>
</feature>
<dbReference type="GO" id="GO:0005886">
    <property type="term" value="C:plasma membrane"/>
    <property type="evidence" value="ECO:0007669"/>
    <property type="project" value="UniProtKB-SubCell"/>
</dbReference>
<feature type="transmembrane region" description="Helical" evidence="7">
    <location>
        <begin position="433"/>
        <end position="459"/>
    </location>
</feature>
<dbReference type="EMBL" id="LT629701">
    <property type="protein sequence ID" value="SDM80601.1"/>
    <property type="molecule type" value="Genomic_DNA"/>
</dbReference>
<feature type="transmembrane region" description="Helical" evidence="7">
    <location>
        <begin position="346"/>
        <end position="363"/>
    </location>
</feature>
<comment type="similarity">
    <text evidence="2">Belongs to the EccD/Snm4 family.</text>
</comment>
<evidence type="ECO:0000256" key="7">
    <source>
        <dbReference type="SAM" id="Phobius"/>
    </source>
</evidence>
<accession>A0A1G9W8N6</accession>
<dbReference type="eggNOG" id="ENOG502ZAY5">
    <property type="taxonomic scope" value="Bacteria"/>
</dbReference>
<dbReference type="NCBIfam" id="TIGR03920">
    <property type="entry name" value="T7SS_EccD"/>
    <property type="match status" value="1"/>
</dbReference>
<evidence type="ECO:0000259" key="8">
    <source>
        <dbReference type="Pfam" id="PF19053"/>
    </source>
</evidence>
<dbReference type="Pfam" id="PF08817">
    <property type="entry name" value="YukD"/>
    <property type="match status" value="1"/>
</dbReference>
<organism evidence="9 10">
    <name type="scientific">Allokutzneria albata</name>
    <name type="common">Kibdelosporangium albatum</name>
    <dbReference type="NCBI Taxonomy" id="211114"/>
    <lineage>
        <taxon>Bacteria</taxon>
        <taxon>Bacillati</taxon>
        <taxon>Actinomycetota</taxon>
        <taxon>Actinomycetes</taxon>
        <taxon>Pseudonocardiales</taxon>
        <taxon>Pseudonocardiaceae</taxon>
        <taxon>Allokutzneria</taxon>
    </lineage>
</organism>
<evidence type="ECO:0000256" key="1">
    <source>
        <dbReference type="ARBA" id="ARBA00004651"/>
    </source>
</evidence>
<name>A0A1G9W8N6_ALLAB</name>
<feature type="transmembrane region" description="Helical" evidence="7">
    <location>
        <begin position="149"/>
        <end position="169"/>
    </location>
</feature>
<keyword evidence="5 7" id="KW-1133">Transmembrane helix</keyword>
<evidence type="ECO:0000256" key="2">
    <source>
        <dbReference type="ARBA" id="ARBA00006162"/>
    </source>
</evidence>
<evidence type="ECO:0000256" key="5">
    <source>
        <dbReference type="ARBA" id="ARBA00022989"/>
    </source>
</evidence>
<evidence type="ECO:0000256" key="4">
    <source>
        <dbReference type="ARBA" id="ARBA00022692"/>
    </source>
</evidence>
<feature type="transmembrane region" description="Helical" evidence="7">
    <location>
        <begin position="208"/>
        <end position="229"/>
    </location>
</feature>
<comment type="subcellular location">
    <subcellularLocation>
        <location evidence="1">Cell membrane</location>
        <topology evidence="1">Multi-pass membrane protein</topology>
    </subcellularLocation>
</comment>